<dbReference type="Proteomes" id="UP000289792">
    <property type="component" value="Unassembled WGS sequence"/>
</dbReference>
<gene>
    <name evidence="5" type="ORF">ESZ48_16465</name>
</gene>
<evidence type="ECO:0000256" key="3">
    <source>
        <dbReference type="ARBA" id="ARBA00022679"/>
    </source>
</evidence>
<evidence type="ECO:0000256" key="2">
    <source>
        <dbReference type="ARBA" id="ARBA00022676"/>
    </source>
</evidence>
<evidence type="ECO:0000256" key="1">
    <source>
        <dbReference type="ARBA" id="ARBA00006739"/>
    </source>
</evidence>
<dbReference type="EMBL" id="SDDZ01000014">
    <property type="protein sequence ID" value="RXJ45410.1"/>
    <property type="molecule type" value="Genomic_DNA"/>
</dbReference>
<evidence type="ECO:0000313" key="5">
    <source>
        <dbReference type="EMBL" id="RXJ45410.1"/>
    </source>
</evidence>
<reference evidence="5 6" key="1">
    <citation type="submission" date="2019-01" db="EMBL/GenBank/DDBJ databases">
        <title>Genome sequence of the Antarctic species Gelidibacter gilvus ACAM 158(T).</title>
        <authorList>
            <person name="Bowman J.P."/>
        </authorList>
    </citation>
    <scope>NUCLEOTIDE SEQUENCE [LARGE SCALE GENOMIC DNA]</scope>
    <source>
        <strain evidence="5 6">IC158</strain>
    </source>
</reference>
<name>A0A4Q0XDI2_9FLAO</name>
<evidence type="ECO:0000313" key="6">
    <source>
        <dbReference type="Proteomes" id="UP000289792"/>
    </source>
</evidence>
<comment type="caution">
    <text evidence="5">The sequence shown here is derived from an EMBL/GenBank/DDBJ whole genome shotgun (WGS) entry which is preliminary data.</text>
</comment>
<dbReference type="OrthoDB" id="1326385at2"/>
<protein>
    <submittedName>
        <fullName evidence="5">Glycosyltransferase family 2 protein</fullName>
    </submittedName>
</protein>
<proteinExistence type="inferred from homology"/>
<dbReference type="PANTHER" id="PTHR43179">
    <property type="entry name" value="RHAMNOSYLTRANSFERASE WBBL"/>
    <property type="match status" value="1"/>
</dbReference>
<dbReference type="RefSeq" id="WP_129018598.1">
    <property type="nucleotide sequence ID" value="NZ_SDDZ01000014.1"/>
</dbReference>
<dbReference type="InterPro" id="IPR029044">
    <property type="entry name" value="Nucleotide-diphossugar_trans"/>
</dbReference>
<dbReference type="GO" id="GO:0016757">
    <property type="term" value="F:glycosyltransferase activity"/>
    <property type="evidence" value="ECO:0007669"/>
    <property type="project" value="UniProtKB-KW"/>
</dbReference>
<comment type="similarity">
    <text evidence="1">Belongs to the glycosyltransferase 2 family.</text>
</comment>
<keyword evidence="6" id="KW-1185">Reference proteome</keyword>
<dbReference type="AlphaFoldDB" id="A0A4Q0XDI2"/>
<accession>A0A4Q0XDI2</accession>
<evidence type="ECO:0000259" key="4">
    <source>
        <dbReference type="Pfam" id="PF00535"/>
    </source>
</evidence>
<dbReference type="Gene3D" id="3.90.550.10">
    <property type="entry name" value="Spore Coat Polysaccharide Biosynthesis Protein SpsA, Chain A"/>
    <property type="match status" value="1"/>
</dbReference>
<dbReference type="PANTHER" id="PTHR43179:SF12">
    <property type="entry name" value="GALACTOFURANOSYLTRANSFERASE GLFT2"/>
    <property type="match status" value="1"/>
</dbReference>
<keyword evidence="2" id="KW-0328">Glycosyltransferase</keyword>
<keyword evidence="3 5" id="KW-0808">Transferase</keyword>
<dbReference type="CDD" id="cd00761">
    <property type="entry name" value="Glyco_tranf_GTA_type"/>
    <property type="match status" value="1"/>
</dbReference>
<dbReference type="SUPFAM" id="SSF53448">
    <property type="entry name" value="Nucleotide-diphospho-sugar transferases"/>
    <property type="match status" value="1"/>
</dbReference>
<dbReference type="Pfam" id="PF00535">
    <property type="entry name" value="Glycos_transf_2"/>
    <property type="match status" value="1"/>
</dbReference>
<feature type="domain" description="Glycosyltransferase 2-like" evidence="4">
    <location>
        <begin position="237"/>
        <end position="365"/>
    </location>
</feature>
<dbReference type="InterPro" id="IPR001173">
    <property type="entry name" value="Glyco_trans_2-like"/>
</dbReference>
<organism evidence="5 6">
    <name type="scientific">Gelidibacter gilvus</name>
    <dbReference type="NCBI Taxonomy" id="59602"/>
    <lineage>
        <taxon>Bacteria</taxon>
        <taxon>Pseudomonadati</taxon>
        <taxon>Bacteroidota</taxon>
        <taxon>Flavobacteriia</taxon>
        <taxon>Flavobacteriales</taxon>
        <taxon>Flavobacteriaceae</taxon>
        <taxon>Gelidibacter</taxon>
    </lineage>
</organism>
<sequence>MIIVYHHNNKVASIFDHQLQEDILVEENHILKTLMHLATLHNNRILVWCRLDCKEQLNHVVISNSFKIKNIMLSYGKGFYIPEAIGYVEDSPFIKVNPSVKYGTFLMSSTVGAIHSETLLKFRRCNFPNDFAFALNSIAKLGMPHGLFCYSEPKLILSTIETVEKRAGVYTLFRFVKQHYRARWVFLLALNFWWHESKVTLLPLLNSLLYKRRSFNTAINLEANVECETIELPSIDVIIPTIGRPNYLKNVLKDLTGQTHLPNKVIIVEQNPEEGSKTSLDFIYSESWPYKVDHHFIHQTGVCNARNIALQQVVSEFVYLADDDNKFDEGLIETVLIKMLKFDLDVISMSYLQKNEREKRKFPLQWGTFGAGSSVLKSKFLANVSFNEVLEFGYGEDVDFGMQLRNVGADIIYFPSIQILHLKAPIGGFRTTFKQPWLEDKIQPKPTPTVMFNRMTNTSEKQLLGYKTILCLNYYFSQEIKNPIRYYKFFIKEWNQSVFWANKLKNSNT</sequence>